<keyword evidence="1" id="KW-1133">Transmembrane helix</keyword>
<evidence type="ECO:0000313" key="3">
    <source>
        <dbReference type="Proteomes" id="UP000259030"/>
    </source>
</evidence>
<proteinExistence type="predicted"/>
<dbReference type="EMBL" id="CP021081">
    <property type="protein sequence ID" value="ASN81018.1"/>
    <property type="molecule type" value="Genomic_DNA"/>
</dbReference>
<dbReference type="Proteomes" id="UP000259030">
    <property type="component" value="Chromosome"/>
</dbReference>
<reference evidence="2 3" key="1">
    <citation type="submission" date="2017-05" db="EMBL/GenBank/DDBJ databases">
        <title>The complete genome sequence of Deinococcus ficus isolated from the rhizosphere of the Ficus religiosa L. in Taiwan.</title>
        <authorList>
            <person name="Wu K.-M."/>
            <person name="Liao T.-L."/>
            <person name="Liu Y.-M."/>
            <person name="Young C.-C."/>
            <person name="Tsai S.-F."/>
        </authorList>
    </citation>
    <scope>NUCLEOTIDE SEQUENCE [LARGE SCALE GENOMIC DNA]</scope>
    <source>
        <strain evidence="2 3">CC-FR2-10</strain>
    </source>
</reference>
<dbReference type="STRING" id="317577.GCA_000419625_02233"/>
<feature type="transmembrane region" description="Helical" evidence="1">
    <location>
        <begin position="68"/>
        <end position="86"/>
    </location>
</feature>
<organism evidence="2 3">
    <name type="scientific">Deinococcus ficus</name>
    <dbReference type="NCBI Taxonomy" id="317577"/>
    <lineage>
        <taxon>Bacteria</taxon>
        <taxon>Thermotogati</taxon>
        <taxon>Deinococcota</taxon>
        <taxon>Deinococci</taxon>
        <taxon>Deinococcales</taxon>
        <taxon>Deinococcaceae</taxon>
        <taxon>Deinococcus</taxon>
    </lineage>
</organism>
<feature type="transmembrane region" description="Helical" evidence="1">
    <location>
        <begin position="32"/>
        <end position="48"/>
    </location>
</feature>
<dbReference type="AlphaFoldDB" id="A0A221SWK1"/>
<protein>
    <submittedName>
        <fullName evidence="2">Uncharacterized protein</fullName>
    </submittedName>
</protein>
<keyword evidence="1" id="KW-0472">Membrane</keyword>
<name>A0A221SWK1_9DEIO</name>
<evidence type="ECO:0000256" key="1">
    <source>
        <dbReference type="SAM" id="Phobius"/>
    </source>
</evidence>
<gene>
    <name evidence="2" type="ORF">DFI_08415</name>
</gene>
<dbReference type="KEGG" id="dfc:DFI_08415"/>
<feature type="transmembrane region" description="Helical" evidence="1">
    <location>
        <begin position="106"/>
        <end position="123"/>
    </location>
</feature>
<keyword evidence="1" id="KW-0812">Transmembrane</keyword>
<evidence type="ECO:0000313" key="2">
    <source>
        <dbReference type="EMBL" id="ASN81018.1"/>
    </source>
</evidence>
<accession>A0A221SWK1</accession>
<sequence length="125" mass="12907">MSHTPLTTLCLALGLLLAGSLIAGPPDQLPTWSLLAALIGAPLSAFLLSRPERQAGLWGPGAHRPAWALGQVMGPLLGGLLLYLPVRLLSLTVHLPPSGNTLLTEALKVVAGCVVMALALAAPRR</sequence>
<dbReference type="RefSeq" id="WP_027461763.1">
    <property type="nucleotide sequence ID" value="NZ_CP021081.1"/>
</dbReference>
<keyword evidence="3" id="KW-1185">Reference proteome</keyword>